<dbReference type="AlphaFoldDB" id="A0AAD5XGH4"/>
<dbReference type="EMBL" id="JADGJH010001216">
    <property type="protein sequence ID" value="KAJ3116639.1"/>
    <property type="molecule type" value="Genomic_DNA"/>
</dbReference>
<evidence type="ECO:0000313" key="3">
    <source>
        <dbReference type="EMBL" id="KAJ3116639.1"/>
    </source>
</evidence>
<comment type="caution">
    <text evidence="3">The sequence shown here is derived from an EMBL/GenBank/DDBJ whole genome shotgun (WGS) entry which is preliminary data.</text>
</comment>
<feature type="compositionally biased region" description="Polar residues" evidence="2">
    <location>
        <begin position="16"/>
        <end position="38"/>
    </location>
</feature>
<feature type="compositionally biased region" description="Acidic residues" evidence="2">
    <location>
        <begin position="484"/>
        <end position="493"/>
    </location>
</feature>
<sequence>MGNKNASVKSKKTTPHSKASSSTPVKKNPGGETSSIYSQIPIPDPPPKDENYDDVIAAKIAAKKAAAAGTSSSTTTTPKKKTKHPPGHGLAGHILVKQLLGTAPKNPTPTSAVAELKLEELDEKTLKQRLDGLDRDLASYKEKCAYYKKENEWYRSEIESTEKDTTEYIRYLITKKQEKQTTIDTLQDGKKKDLESFALKRRDREAYIKVKIEELKNTISELELKLEAKQQEMMGLSDIISKRSRHDAEIIKIRQDIADADRAHNEKVTALERTLLETRIKLQREADQKITEMENAAQEKATQYLAQHTAALELENVRLEDELRRCIVATQALIKKKEIVEAENRAIAREQRVREDLLRLRIAKVVESQDRERRKIAGIKSRGLAEKRIVFEKITEKYPGLRQDDLLPTENGTVVDSLVDESSLLKQKATEFTGGKQFSKLKTKQEKPVMKLVVLAGSEVPTQQVSKTISSEKHSNETITQWEIDLDTDDEFP</sequence>
<proteinExistence type="predicted"/>
<accession>A0AAD5XGH4</accession>
<feature type="region of interest" description="Disordered" evidence="2">
    <location>
        <begin position="466"/>
        <end position="493"/>
    </location>
</feature>
<evidence type="ECO:0000256" key="1">
    <source>
        <dbReference type="SAM" id="Coils"/>
    </source>
</evidence>
<organism evidence="3 4">
    <name type="scientific">Physocladia obscura</name>
    <dbReference type="NCBI Taxonomy" id="109957"/>
    <lineage>
        <taxon>Eukaryota</taxon>
        <taxon>Fungi</taxon>
        <taxon>Fungi incertae sedis</taxon>
        <taxon>Chytridiomycota</taxon>
        <taxon>Chytridiomycota incertae sedis</taxon>
        <taxon>Chytridiomycetes</taxon>
        <taxon>Chytridiales</taxon>
        <taxon>Chytriomycetaceae</taxon>
        <taxon>Physocladia</taxon>
    </lineage>
</organism>
<gene>
    <name evidence="3" type="ORF">HK100_001004</name>
</gene>
<reference evidence="3" key="1">
    <citation type="submission" date="2020-05" db="EMBL/GenBank/DDBJ databases">
        <title>Phylogenomic resolution of chytrid fungi.</title>
        <authorList>
            <person name="Stajich J.E."/>
            <person name="Amses K."/>
            <person name="Simmons R."/>
            <person name="Seto K."/>
            <person name="Myers J."/>
            <person name="Bonds A."/>
            <person name="Quandt C.A."/>
            <person name="Barry K."/>
            <person name="Liu P."/>
            <person name="Grigoriev I."/>
            <person name="Longcore J.E."/>
            <person name="James T.Y."/>
        </authorList>
    </citation>
    <scope>NUCLEOTIDE SEQUENCE</scope>
    <source>
        <strain evidence="3">JEL0513</strain>
    </source>
</reference>
<name>A0AAD5XGH4_9FUNG</name>
<evidence type="ECO:0008006" key="5">
    <source>
        <dbReference type="Google" id="ProtNLM"/>
    </source>
</evidence>
<feature type="region of interest" description="Disordered" evidence="2">
    <location>
        <begin position="1"/>
        <end position="90"/>
    </location>
</feature>
<keyword evidence="4" id="KW-1185">Reference proteome</keyword>
<dbReference type="PANTHER" id="PTHR14845:SF0">
    <property type="entry name" value="DUF4515 DOMAIN-CONTAINING PROTEIN"/>
    <property type="match status" value="1"/>
</dbReference>
<protein>
    <recommendedName>
        <fullName evidence="5">DUF4515 domain-containing protein</fullName>
    </recommendedName>
</protein>
<evidence type="ECO:0000313" key="4">
    <source>
        <dbReference type="Proteomes" id="UP001211907"/>
    </source>
</evidence>
<dbReference type="PANTHER" id="PTHR14845">
    <property type="entry name" value="COILED-COIL DOMAIN-CONTAINING 166"/>
    <property type="match status" value="1"/>
</dbReference>
<feature type="coiled-coil region" evidence="1">
    <location>
        <begin position="212"/>
        <end position="239"/>
    </location>
</feature>
<feature type="compositionally biased region" description="Low complexity" evidence="2">
    <location>
        <begin position="57"/>
        <end position="77"/>
    </location>
</feature>
<keyword evidence="1" id="KW-0175">Coiled coil</keyword>
<dbReference type="Proteomes" id="UP001211907">
    <property type="component" value="Unassembled WGS sequence"/>
</dbReference>
<evidence type="ECO:0000256" key="2">
    <source>
        <dbReference type="SAM" id="MobiDB-lite"/>
    </source>
</evidence>